<evidence type="ECO:0008006" key="3">
    <source>
        <dbReference type="Google" id="ProtNLM"/>
    </source>
</evidence>
<dbReference type="EMBL" id="BOON01000077">
    <property type="protein sequence ID" value="GII26421.1"/>
    <property type="molecule type" value="Genomic_DNA"/>
</dbReference>
<evidence type="ECO:0000313" key="2">
    <source>
        <dbReference type="Proteomes" id="UP000599074"/>
    </source>
</evidence>
<gene>
    <name evidence="1" type="ORF">Pme01_60180</name>
</gene>
<evidence type="ECO:0000313" key="1">
    <source>
        <dbReference type="EMBL" id="GII26421.1"/>
    </source>
</evidence>
<dbReference type="Pfam" id="PF04978">
    <property type="entry name" value="MST"/>
    <property type="match status" value="1"/>
</dbReference>
<accession>A0A8J3X3V9</accession>
<dbReference type="InterPro" id="IPR007061">
    <property type="entry name" value="MST-like"/>
</dbReference>
<sequence>MPEPEHADPPLAPDELVSTGGERELLETFLDLYRTVVTRKLSGVDDEQARQRLVPSPTTLAGIAKHLAAVEREWFQTTLAQQPPLPSGDDWSVAADETVADLLADYERACEESRRTAARFGLDDRVPHRRMGQVSLRWIYVHMIEETARHAGHADILREQTDGAVGFDG</sequence>
<dbReference type="InterPro" id="IPR034660">
    <property type="entry name" value="DinB/YfiT-like"/>
</dbReference>
<keyword evidence="2" id="KW-1185">Reference proteome</keyword>
<protein>
    <recommendedName>
        <fullName evidence="3">Mini-circle protein</fullName>
    </recommendedName>
</protein>
<comment type="caution">
    <text evidence="1">The sequence shown here is derived from an EMBL/GenBank/DDBJ whole genome shotgun (WGS) entry which is preliminary data.</text>
</comment>
<dbReference type="RefSeq" id="WP_168118206.1">
    <property type="nucleotide sequence ID" value="NZ_BOON01000077.1"/>
</dbReference>
<proteinExistence type="predicted"/>
<reference evidence="1" key="1">
    <citation type="submission" date="2021-01" db="EMBL/GenBank/DDBJ databases">
        <title>Whole genome shotgun sequence of Planosporangium mesophilum NBRC 109066.</title>
        <authorList>
            <person name="Komaki H."/>
            <person name="Tamura T."/>
        </authorList>
    </citation>
    <scope>NUCLEOTIDE SEQUENCE</scope>
    <source>
        <strain evidence="1">NBRC 109066</strain>
    </source>
</reference>
<dbReference type="SUPFAM" id="SSF109854">
    <property type="entry name" value="DinB/YfiT-like putative metalloenzymes"/>
    <property type="match status" value="1"/>
</dbReference>
<dbReference type="Proteomes" id="UP000599074">
    <property type="component" value="Unassembled WGS sequence"/>
</dbReference>
<dbReference type="AlphaFoldDB" id="A0A8J3X3V9"/>
<organism evidence="1 2">
    <name type="scientific">Planosporangium mesophilum</name>
    <dbReference type="NCBI Taxonomy" id="689768"/>
    <lineage>
        <taxon>Bacteria</taxon>
        <taxon>Bacillati</taxon>
        <taxon>Actinomycetota</taxon>
        <taxon>Actinomycetes</taxon>
        <taxon>Micromonosporales</taxon>
        <taxon>Micromonosporaceae</taxon>
        <taxon>Planosporangium</taxon>
    </lineage>
</organism>
<name>A0A8J3X3V9_9ACTN</name>
<dbReference type="Gene3D" id="1.20.120.450">
    <property type="entry name" value="dinb family like domain"/>
    <property type="match status" value="1"/>
</dbReference>